<evidence type="ECO:0000313" key="2">
    <source>
        <dbReference type="Proteomes" id="UP000000845"/>
    </source>
</evidence>
<dbReference type="AlphaFoldDB" id="D1AN64"/>
<reference evidence="2" key="1">
    <citation type="submission" date="2009-09" db="EMBL/GenBank/DDBJ databases">
        <title>The complete chromosome of Sebaldella termitidis ATCC 33386.</title>
        <authorList>
            <consortium name="US DOE Joint Genome Institute (JGI-PGF)"/>
            <person name="Lucas S."/>
            <person name="Copeland A."/>
            <person name="Lapidus A."/>
            <person name="Glavina del Rio T."/>
            <person name="Dalin E."/>
            <person name="Tice H."/>
            <person name="Bruce D."/>
            <person name="Goodwin L."/>
            <person name="Pitluck S."/>
            <person name="Kyrpides N."/>
            <person name="Mavromatis K."/>
            <person name="Ivanova N."/>
            <person name="Mikhailova N."/>
            <person name="Sims D."/>
            <person name="Meincke L."/>
            <person name="Brettin T."/>
            <person name="Detter J.C."/>
            <person name="Han C."/>
            <person name="Larimer F."/>
            <person name="Land M."/>
            <person name="Hauser L."/>
            <person name="Markowitz V."/>
            <person name="Cheng J.F."/>
            <person name="Hugenholtz P."/>
            <person name="Woyke T."/>
            <person name="Wu D."/>
            <person name="Eisen J.A."/>
        </authorList>
    </citation>
    <scope>NUCLEOTIDE SEQUENCE [LARGE SCALE GENOMIC DNA]</scope>
    <source>
        <strain evidence="2">ATCC 33386 / NCTC 11300</strain>
    </source>
</reference>
<accession>D1AN64</accession>
<dbReference type="RefSeq" id="WP_012862262.1">
    <property type="nucleotide sequence ID" value="NC_013517.1"/>
</dbReference>
<dbReference type="STRING" id="526218.Sterm_2824"/>
<sequence length="139" mass="16436">MLFINNYIDLIKNKDVTVYEIPFDYKNIDAKTSSIELNILDKIRFKFKLLAIKPKFDLFTNEIPIILNIYDVDKTLISTTNVVTFYNFFENIKYRFTDLENIHMLAIPNNNKNISKEVSLENLKNGIIKLYLMEIKNES</sequence>
<gene>
    <name evidence="1" type="ordered locus">Sterm_2824</name>
</gene>
<organism evidence="1 2">
    <name type="scientific">Sebaldella termitidis (strain ATCC 33386 / NCTC 11300)</name>
    <dbReference type="NCBI Taxonomy" id="526218"/>
    <lineage>
        <taxon>Bacteria</taxon>
        <taxon>Fusobacteriati</taxon>
        <taxon>Fusobacteriota</taxon>
        <taxon>Fusobacteriia</taxon>
        <taxon>Fusobacteriales</taxon>
        <taxon>Leptotrichiaceae</taxon>
        <taxon>Sebaldella</taxon>
    </lineage>
</organism>
<dbReference type="Proteomes" id="UP000000845">
    <property type="component" value="Chromosome"/>
</dbReference>
<dbReference type="EMBL" id="CP001739">
    <property type="protein sequence ID" value="ACZ09668.1"/>
    <property type="molecule type" value="Genomic_DNA"/>
</dbReference>
<dbReference type="KEGG" id="str:Sterm_2824"/>
<reference evidence="1 2" key="2">
    <citation type="journal article" date="2010" name="Stand. Genomic Sci.">
        <title>Complete genome sequence of Sebaldella termitidis type strain (NCTC 11300).</title>
        <authorList>
            <person name="Harmon-Smith M."/>
            <person name="Celia L."/>
            <person name="Chertkov O."/>
            <person name="Lapidus A."/>
            <person name="Copeland A."/>
            <person name="Glavina Del Rio T."/>
            <person name="Nolan M."/>
            <person name="Lucas S."/>
            <person name="Tice H."/>
            <person name="Cheng J.F."/>
            <person name="Han C."/>
            <person name="Detter J.C."/>
            <person name="Bruce D."/>
            <person name="Goodwin L."/>
            <person name="Pitluck S."/>
            <person name="Pati A."/>
            <person name="Liolios K."/>
            <person name="Ivanova N."/>
            <person name="Mavromatis K."/>
            <person name="Mikhailova N."/>
            <person name="Chen A."/>
            <person name="Palaniappan K."/>
            <person name="Land M."/>
            <person name="Hauser L."/>
            <person name="Chang Y.J."/>
            <person name="Jeffries C.D."/>
            <person name="Brettin T."/>
            <person name="Goker M."/>
            <person name="Beck B."/>
            <person name="Bristow J."/>
            <person name="Eisen J.A."/>
            <person name="Markowitz V."/>
            <person name="Hugenholtz P."/>
            <person name="Kyrpides N.C."/>
            <person name="Klenk H.P."/>
            <person name="Chen F."/>
        </authorList>
    </citation>
    <scope>NUCLEOTIDE SEQUENCE [LARGE SCALE GENOMIC DNA]</scope>
    <source>
        <strain evidence="2">ATCC 33386 / NCTC 11300</strain>
    </source>
</reference>
<proteinExistence type="predicted"/>
<keyword evidence="2" id="KW-1185">Reference proteome</keyword>
<protein>
    <submittedName>
        <fullName evidence="1">Uncharacterized protein</fullName>
    </submittedName>
</protein>
<dbReference type="HOGENOM" id="CLU_1843720_0_0_0"/>
<evidence type="ECO:0000313" key="1">
    <source>
        <dbReference type="EMBL" id="ACZ09668.1"/>
    </source>
</evidence>
<name>D1AN64_SEBTE</name>